<organism evidence="2">
    <name type="scientific">Kitasatospora camelliae</name>
    <dbReference type="NCBI Taxonomy" id="3156397"/>
    <lineage>
        <taxon>Bacteria</taxon>
        <taxon>Bacillati</taxon>
        <taxon>Actinomycetota</taxon>
        <taxon>Actinomycetes</taxon>
        <taxon>Kitasatosporales</taxon>
        <taxon>Streptomycetaceae</taxon>
        <taxon>Kitasatospora</taxon>
    </lineage>
</organism>
<evidence type="ECO:0000256" key="1">
    <source>
        <dbReference type="SAM" id="MobiDB-lite"/>
    </source>
</evidence>
<dbReference type="EMBL" id="CP159872">
    <property type="protein sequence ID" value="XCM81606.1"/>
    <property type="molecule type" value="Genomic_DNA"/>
</dbReference>
<evidence type="ECO:0000313" key="2">
    <source>
        <dbReference type="EMBL" id="XCM81606.1"/>
    </source>
</evidence>
<feature type="region of interest" description="Disordered" evidence="1">
    <location>
        <begin position="54"/>
        <end position="79"/>
    </location>
</feature>
<proteinExistence type="predicted"/>
<dbReference type="InterPro" id="IPR028037">
    <property type="entry name" value="Antitoxin_Rv0909/MT0933"/>
</dbReference>
<dbReference type="RefSeq" id="WP_354642533.1">
    <property type="nucleotide sequence ID" value="NZ_CP159872.1"/>
</dbReference>
<reference evidence="2" key="1">
    <citation type="submission" date="2024-06" db="EMBL/GenBank/DDBJ databases">
        <title>The genome sequences of Kitasatospora sp. strain HUAS MG31.</title>
        <authorList>
            <person name="Mo P."/>
        </authorList>
    </citation>
    <scope>NUCLEOTIDE SEQUENCE</scope>
    <source>
        <strain evidence="2">HUAS MG31</strain>
    </source>
</reference>
<protein>
    <submittedName>
        <fullName evidence="2">Antitoxin</fullName>
    </submittedName>
</protein>
<name>A0AAU8K078_9ACTN</name>
<dbReference type="Pfam" id="PF14013">
    <property type="entry name" value="MT0933_antitox"/>
    <property type="match status" value="1"/>
</dbReference>
<dbReference type="AlphaFoldDB" id="A0AAU8K078"/>
<dbReference type="KEGG" id="kcm:ABWK59_23240"/>
<sequence length="79" mass="8711">MSLKDSLKGKTDVLKDKASHLAGKHNDTIDEMVDKAGHAADAATRHKYTEKIEHGTEKAKHKVDEFATKPRTDWGPKGS</sequence>
<gene>
    <name evidence="2" type="ORF">ABWK59_23240</name>
</gene>
<accession>A0AAU8K078</accession>